<evidence type="ECO:0000256" key="1">
    <source>
        <dbReference type="ARBA" id="ARBA00023015"/>
    </source>
</evidence>
<evidence type="ECO:0000313" key="5">
    <source>
        <dbReference type="Proteomes" id="UP001595476"/>
    </source>
</evidence>
<dbReference type="InterPro" id="IPR009594">
    <property type="entry name" value="Tscrpt_reg_HTH_AraC_N"/>
</dbReference>
<dbReference type="EMBL" id="JBHRSZ010000004">
    <property type="protein sequence ID" value="MFC3151279.1"/>
    <property type="molecule type" value="Genomic_DNA"/>
</dbReference>
<gene>
    <name evidence="4" type="ORF">ACFOEK_09605</name>
</gene>
<dbReference type="PANTHER" id="PTHR43436:SF2">
    <property type="entry name" value="ARAC_XYLS FAMILY TRANSCRIPTIONAL REGULATOR"/>
    <property type="match status" value="1"/>
</dbReference>
<keyword evidence="2" id="KW-0804">Transcription</keyword>
<proteinExistence type="predicted"/>
<dbReference type="Gene3D" id="1.10.10.60">
    <property type="entry name" value="Homeodomain-like"/>
    <property type="match status" value="2"/>
</dbReference>
<feature type="domain" description="HTH araC/xylS-type" evidence="3">
    <location>
        <begin position="204"/>
        <end position="302"/>
    </location>
</feature>
<reference evidence="5" key="1">
    <citation type="journal article" date="2019" name="Int. J. Syst. Evol. Microbiol.">
        <title>The Global Catalogue of Microorganisms (GCM) 10K type strain sequencing project: providing services to taxonomists for standard genome sequencing and annotation.</title>
        <authorList>
            <consortium name="The Broad Institute Genomics Platform"/>
            <consortium name="The Broad Institute Genome Sequencing Center for Infectious Disease"/>
            <person name="Wu L."/>
            <person name="Ma J."/>
        </authorList>
    </citation>
    <scope>NUCLEOTIDE SEQUENCE [LARGE SCALE GENOMIC DNA]</scope>
    <source>
        <strain evidence="5">KCTC 52438</strain>
    </source>
</reference>
<dbReference type="PROSITE" id="PS01124">
    <property type="entry name" value="HTH_ARAC_FAMILY_2"/>
    <property type="match status" value="1"/>
</dbReference>
<sequence length="303" mass="33206">MNKLGELMQSYAELKGLNTLEGAQTTSIPGVHFYRASEGNGRVPLLYQSGIIVMGQGHKQIHLGDQCVSYGPGDYLVIGVPLPLECEAFADEGKAILGMSIDVDPQLLHNLVNTLSHSLESTASHARNPAATNGALELGLKSSCMCDDLGEACKRLLKVLHSDVEAKVLGPSIVEEIVFRILTGSNGHILFDLARHDGHYARIAKVLSRIHKEYAEPLTVEGLADQANMSLSGFHRAFRQVTMESPLQYLKKVRLNKARELIQTEGKRANDAAMMVGYTSPSQFSREFKRHFNATPRSVGRLN</sequence>
<name>A0ABV7HBJ3_9GAMM</name>
<dbReference type="SMART" id="SM00342">
    <property type="entry name" value="HTH_ARAC"/>
    <property type="match status" value="1"/>
</dbReference>
<dbReference type="Proteomes" id="UP001595476">
    <property type="component" value="Unassembled WGS sequence"/>
</dbReference>
<dbReference type="SUPFAM" id="SSF46689">
    <property type="entry name" value="Homeodomain-like"/>
    <property type="match status" value="2"/>
</dbReference>
<organism evidence="4 5">
    <name type="scientific">Litoribrevibacter euphylliae</name>
    <dbReference type="NCBI Taxonomy" id="1834034"/>
    <lineage>
        <taxon>Bacteria</taxon>
        <taxon>Pseudomonadati</taxon>
        <taxon>Pseudomonadota</taxon>
        <taxon>Gammaproteobacteria</taxon>
        <taxon>Oceanospirillales</taxon>
        <taxon>Oceanospirillaceae</taxon>
        <taxon>Litoribrevibacter</taxon>
    </lineage>
</organism>
<evidence type="ECO:0000313" key="4">
    <source>
        <dbReference type="EMBL" id="MFC3151279.1"/>
    </source>
</evidence>
<protein>
    <submittedName>
        <fullName evidence="4">AraC family transcriptional regulator N-terminal domain-containing protein</fullName>
    </submittedName>
</protein>
<dbReference type="InterPro" id="IPR009057">
    <property type="entry name" value="Homeodomain-like_sf"/>
</dbReference>
<dbReference type="InterPro" id="IPR018060">
    <property type="entry name" value="HTH_AraC"/>
</dbReference>
<dbReference type="Pfam" id="PF06719">
    <property type="entry name" value="AraC_N"/>
    <property type="match status" value="1"/>
</dbReference>
<comment type="caution">
    <text evidence="4">The sequence shown here is derived from an EMBL/GenBank/DDBJ whole genome shotgun (WGS) entry which is preliminary data.</text>
</comment>
<evidence type="ECO:0000259" key="3">
    <source>
        <dbReference type="PROSITE" id="PS01124"/>
    </source>
</evidence>
<accession>A0ABV7HBJ3</accession>
<keyword evidence="1" id="KW-0805">Transcription regulation</keyword>
<dbReference type="RefSeq" id="WP_386719747.1">
    <property type="nucleotide sequence ID" value="NZ_JBHRSZ010000004.1"/>
</dbReference>
<dbReference type="PANTHER" id="PTHR43436">
    <property type="entry name" value="ARAC-FAMILY TRANSCRIPTIONAL REGULATOR"/>
    <property type="match status" value="1"/>
</dbReference>
<keyword evidence="5" id="KW-1185">Reference proteome</keyword>
<dbReference type="Pfam" id="PF12833">
    <property type="entry name" value="HTH_18"/>
    <property type="match status" value="1"/>
</dbReference>
<evidence type="ECO:0000256" key="2">
    <source>
        <dbReference type="ARBA" id="ARBA00023163"/>
    </source>
</evidence>